<accession>A0AAW3ZI79</accession>
<name>A0AAW3ZI79_9GAMM</name>
<dbReference type="Proteomes" id="UP000613768">
    <property type="component" value="Unassembled WGS sequence"/>
</dbReference>
<dbReference type="PROSITE" id="PS51257">
    <property type="entry name" value="PROKAR_LIPOPROTEIN"/>
    <property type="match status" value="1"/>
</dbReference>
<keyword evidence="2" id="KW-1185">Reference proteome</keyword>
<comment type="caution">
    <text evidence="1">The sequence shown here is derived from an EMBL/GenBank/DDBJ whole genome shotgun (WGS) entry which is preliminary data.</text>
</comment>
<evidence type="ECO:0000313" key="1">
    <source>
        <dbReference type="EMBL" id="MBD8525125.1"/>
    </source>
</evidence>
<gene>
    <name evidence="1" type="ORF">IFO71_05160</name>
</gene>
<protein>
    <recommendedName>
        <fullName evidence="3">Lipoprotein</fullName>
    </recommendedName>
</protein>
<dbReference type="AlphaFoldDB" id="A0AAW3ZI79"/>
<sequence length="179" mass="20047">MKQGVLAALGLVVLLAACNKKPELVAFSPPGGEFTAQMPSNPWREYKEEQTEFGPVEIVAYTSSFDEVQYRVGVEKLPDPLSKQFGPAGSERAFDLGRDGMLAQVQARLTEERGKSSKRWRSREVLAALPDGRHKLIGRVFWNPPFLIYARAVLPADASYNQDLYAVRFLDSLQIPLRH</sequence>
<proteinExistence type="predicted"/>
<organism evidence="1 2">
    <name type="scientific">Pseudomarimonas arenosa</name>
    <dbReference type="NCBI Taxonomy" id="2774145"/>
    <lineage>
        <taxon>Bacteria</taxon>
        <taxon>Pseudomonadati</taxon>
        <taxon>Pseudomonadota</taxon>
        <taxon>Gammaproteobacteria</taxon>
        <taxon>Lysobacterales</taxon>
        <taxon>Lysobacteraceae</taxon>
        <taxon>Pseudomarimonas</taxon>
    </lineage>
</organism>
<evidence type="ECO:0000313" key="2">
    <source>
        <dbReference type="Proteomes" id="UP000613768"/>
    </source>
</evidence>
<dbReference type="EMBL" id="JACYTR010000007">
    <property type="protein sequence ID" value="MBD8525125.1"/>
    <property type="molecule type" value="Genomic_DNA"/>
</dbReference>
<dbReference type="RefSeq" id="WP_192028476.1">
    <property type="nucleotide sequence ID" value="NZ_JACYTR010000007.1"/>
</dbReference>
<reference evidence="1 2" key="1">
    <citation type="submission" date="2020-09" db="EMBL/GenBank/DDBJ databases">
        <title>Pseudoxanthomonas sp. CAU 1598 isolated from sand of Yaerae Beach.</title>
        <authorList>
            <person name="Kim W."/>
        </authorList>
    </citation>
    <scope>NUCLEOTIDE SEQUENCE [LARGE SCALE GENOMIC DNA]</scope>
    <source>
        <strain evidence="1 2">CAU 1598</strain>
    </source>
</reference>
<evidence type="ECO:0008006" key="3">
    <source>
        <dbReference type="Google" id="ProtNLM"/>
    </source>
</evidence>